<evidence type="ECO:0000313" key="2">
    <source>
        <dbReference type="Proteomes" id="UP000528460"/>
    </source>
</evidence>
<accession>A0A7Y4K1N8</accession>
<dbReference type="EMBL" id="JABFJW010000540">
    <property type="protein sequence ID" value="NOK14778.1"/>
    <property type="molecule type" value="Genomic_DNA"/>
</dbReference>
<name>A0A7Y4K1N8_9BACT</name>
<dbReference type="AlphaFoldDB" id="A0A7Y4K1N8"/>
<organism evidence="1 2">
    <name type="scientific">Corallococcus exercitus</name>
    <dbReference type="NCBI Taxonomy" id="2316736"/>
    <lineage>
        <taxon>Bacteria</taxon>
        <taxon>Pseudomonadati</taxon>
        <taxon>Myxococcota</taxon>
        <taxon>Myxococcia</taxon>
        <taxon>Myxococcales</taxon>
        <taxon>Cystobacterineae</taxon>
        <taxon>Myxococcaceae</taxon>
        <taxon>Corallococcus</taxon>
    </lineage>
</organism>
<sequence>MNADVAGSAVRSAFNASQGLNETESATLKGLKGDDLTRAKAQLMLQKQQEAAAFASNIMKKLSDIAMSIIGNTK</sequence>
<gene>
    <name evidence="1" type="ORF">HNS30_37780</name>
</gene>
<protein>
    <recommendedName>
        <fullName evidence="3">Type III secretion protein</fullName>
    </recommendedName>
</protein>
<evidence type="ECO:0008006" key="3">
    <source>
        <dbReference type="Google" id="ProtNLM"/>
    </source>
</evidence>
<dbReference type="Proteomes" id="UP000528460">
    <property type="component" value="Unassembled WGS sequence"/>
</dbReference>
<comment type="caution">
    <text evidence="1">The sequence shown here is derived from an EMBL/GenBank/DDBJ whole genome shotgun (WGS) entry which is preliminary data.</text>
</comment>
<proteinExistence type="predicted"/>
<evidence type="ECO:0000313" key="1">
    <source>
        <dbReference type="EMBL" id="NOK14778.1"/>
    </source>
</evidence>
<reference evidence="1 2" key="1">
    <citation type="submission" date="2020-05" db="EMBL/GenBank/DDBJ databases">
        <authorList>
            <person name="Whitworth D."/>
        </authorList>
    </citation>
    <scope>NUCLEOTIDE SEQUENCE [LARGE SCALE GENOMIC DNA]</scope>
    <source>
        <strain evidence="1 2">CA046A</strain>
    </source>
</reference>
<dbReference type="RefSeq" id="WP_171421844.1">
    <property type="nucleotide sequence ID" value="NZ_JABFJW010000540.1"/>
</dbReference>